<evidence type="ECO:0000256" key="7">
    <source>
        <dbReference type="ARBA" id="ARBA00022984"/>
    </source>
</evidence>
<keyword evidence="4 10" id="KW-0547">Nucleotide-binding</keyword>
<comment type="caution">
    <text evidence="15">The sequence shown here is derived from an EMBL/GenBank/DDBJ whole genome shotgun (WGS) entry which is preliminary data.</text>
</comment>
<dbReference type="Gene3D" id="3.40.1390.10">
    <property type="entry name" value="MurE/MurF, N-terminal domain"/>
    <property type="match status" value="1"/>
</dbReference>
<gene>
    <name evidence="10" type="primary">murF</name>
    <name evidence="15" type="ORF">PWJ81_04000</name>
</gene>
<evidence type="ECO:0000256" key="5">
    <source>
        <dbReference type="ARBA" id="ARBA00022840"/>
    </source>
</evidence>
<dbReference type="Proteomes" id="UP001219297">
    <property type="component" value="Unassembled WGS sequence"/>
</dbReference>
<dbReference type="InterPro" id="IPR005863">
    <property type="entry name" value="UDP-N-AcMur_synth"/>
</dbReference>
<keyword evidence="9 10" id="KW-0961">Cell wall biogenesis/degradation</keyword>
<dbReference type="SUPFAM" id="SSF63418">
    <property type="entry name" value="MurE/MurF N-terminal domain"/>
    <property type="match status" value="1"/>
</dbReference>
<comment type="similarity">
    <text evidence="10">Belongs to the MurCDEF family. MurF subfamily.</text>
</comment>
<dbReference type="PANTHER" id="PTHR43024">
    <property type="entry name" value="UDP-N-ACETYLMURAMOYL-TRIPEPTIDE--D-ALANYL-D-ALANINE LIGASE"/>
    <property type="match status" value="1"/>
</dbReference>
<comment type="catalytic activity">
    <reaction evidence="10">
        <text>D-alanyl-D-alanine + UDP-N-acetyl-alpha-D-muramoyl-L-alanyl-gamma-D-glutamyl-meso-2,6-diaminopimelate + ATP = UDP-N-acetyl-alpha-D-muramoyl-L-alanyl-gamma-D-glutamyl-meso-2,6-diaminopimeloyl-D-alanyl-D-alanine + ADP + phosphate + H(+)</text>
        <dbReference type="Rhea" id="RHEA:28374"/>
        <dbReference type="ChEBI" id="CHEBI:15378"/>
        <dbReference type="ChEBI" id="CHEBI:30616"/>
        <dbReference type="ChEBI" id="CHEBI:43474"/>
        <dbReference type="ChEBI" id="CHEBI:57822"/>
        <dbReference type="ChEBI" id="CHEBI:61386"/>
        <dbReference type="ChEBI" id="CHEBI:83905"/>
        <dbReference type="ChEBI" id="CHEBI:456216"/>
        <dbReference type="EC" id="6.3.2.10"/>
    </reaction>
</comment>
<keyword evidence="3 10" id="KW-0132">Cell division</keyword>
<sequence length="495" mass="49376">MSSAEVIAAVAGTALAPLSDSEVTGAVIDTRAITPGALFAAVKGARVDANTLSGQARAAGASLILTEDGPAALAGGAEAERIIVVDNIPAALGRLARHNLELARQLNPDLRVIAVTGSVGKTTTKDLLAAICRERGDVVAPPGSLNNEIGLPLTVLRVDASTSTLVAEMGADHIGNLAYLTSIAPPDIAVVLVVARAHLGEFGGIENVARAKAELVEGLREDGIAILNADDPRVAAMAGRVASGRVRTFGRVNPADVTATDIALGSDGRASFTLHMNDGAASSAPAVLSAPSAPSAPFAPSAPSAPPASTAPSAPTVSLGLVGEHQVMNALAAAAAASAAGVSLPAIVAGLASGPASAHRMDVFRRGSTLIIDDSYNANPDSMRAGIAALGQLGNGRKAAILGDMLELGAASREEHLALLPALQAAGVSLLIAVGPHMAALAAAARDAGITARSVGAWEEAEAALSDMLNEDGALLIKGSHGSGVWHIATRLKGE</sequence>
<reference evidence="15 16" key="1">
    <citation type="submission" date="2023-02" db="EMBL/GenBank/DDBJ databases">
        <title>Defining the Infant Male Urobiome and Moving Towards Mechanisms in Urobiome Research.</title>
        <authorList>
            <person name="Reasoner S."/>
            <person name="Flores V."/>
            <person name="Van Horn G."/>
            <person name="Morales G."/>
            <person name="Peard L."/>
            <person name="Abelson B."/>
            <person name="Manuel C."/>
            <person name="Lee J."/>
            <person name="Baker B."/>
            <person name="Williams T."/>
            <person name="Schmitz J."/>
            <person name="Clayton D."/>
            <person name="Hadjifrangiskou M."/>
        </authorList>
    </citation>
    <scope>NUCLEOTIDE SEQUENCE [LARGE SCALE GENOMIC DNA]</scope>
    <source>
        <strain evidence="15 16">AS1053</strain>
    </source>
</reference>
<dbReference type="InterPro" id="IPR036565">
    <property type="entry name" value="Mur-like_cat_sf"/>
</dbReference>
<dbReference type="InterPro" id="IPR035911">
    <property type="entry name" value="MurE/MurF_N"/>
</dbReference>
<dbReference type="HAMAP" id="MF_02019">
    <property type="entry name" value="MurF"/>
    <property type="match status" value="1"/>
</dbReference>
<evidence type="ECO:0000256" key="1">
    <source>
        <dbReference type="ARBA" id="ARBA00022490"/>
    </source>
</evidence>
<protein>
    <recommendedName>
        <fullName evidence="10">UDP-N-acetylmuramoyl-tripeptide--D-alanyl-D-alanine ligase</fullName>
        <ecNumber evidence="10">6.3.2.10</ecNumber>
    </recommendedName>
    <alternativeName>
        <fullName evidence="10">D-alanyl-D-alanine-adding enzyme</fullName>
    </alternativeName>
</protein>
<name>A0ABT5V5M5_9ACTO</name>
<dbReference type="PANTHER" id="PTHR43024:SF1">
    <property type="entry name" value="UDP-N-ACETYLMURAMOYL-TRIPEPTIDE--D-ALANYL-D-ALANINE LIGASE"/>
    <property type="match status" value="1"/>
</dbReference>
<keyword evidence="6 10" id="KW-0133">Cell shape</keyword>
<dbReference type="Gene3D" id="3.40.1190.10">
    <property type="entry name" value="Mur-like, catalytic domain"/>
    <property type="match status" value="1"/>
</dbReference>
<comment type="pathway">
    <text evidence="10">Cell wall biogenesis; peptidoglycan biosynthesis.</text>
</comment>
<feature type="region of interest" description="Disordered" evidence="11">
    <location>
        <begin position="292"/>
        <end position="315"/>
    </location>
</feature>
<evidence type="ECO:0000313" key="15">
    <source>
        <dbReference type="EMBL" id="MDE1656228.1"/>
    </source>
</evidence>
<organism evidence="15 16">
    <name type="scientific">Actinotignum sanguinis</name>
    <dbReference type="NCBI Taxonomy" id="1445614"/>
    <lineage>
        <taxon>Bacteria</taxon>
        <taxon>Bacillati</taxon>
        <taxon>Actinomycetota</taxon>
        <taxon>Actinomycetes</taxon>
        <taxon>Actinomycetales</taxon>
        <taxon>Actinomycetaceae</taxon>
        <taxon>Actinotignum</taxon>
    </lineage>
</organism>
<keyword evidence="2 10" id="KW-0436">Ligase</keyword>
<evidence type="ECO:0000256" key="10">
    <source>
        <dbReference type="HAMAP-Rule" id="MF_02019"/>
    </source>
</evidence>
<evidence type="ECO:0000256" key="6">
    <source>
        <dbReference type="ARBA" id="ARBA00022960"/>
    </source>
</evidence>
<evidence type="ECO:0000256" key="8">
    <source>
        <dbReference type="ARBA" id="ARBA00023306"/>
    </source>
</evidence>
<evidence type="ECO:0000256" key="9">
    <source>
        <dbReference type="ARBA" id="ARBA00023316"/>
    </source>
</evidence>
<keyword evidence="8 10" id="KW-0131">Cell cycle</keyword>
<keyword evidence="7 10" id="KW-0573">Peptidoglycan synthesis</keyword>
<dbReference type="Pfam" id="PF01225">
    <property type="entry name" value="Mur_ligase"/>
    <property type="match status" value="1"/>
</dbReference>
<evidence type="ECO:0000256" key="4">
    <source>
        <dbReference type="ARBA" id="ARBA00022741"/>
    </source>
</evidence>
<keyword evidence="5 10" id="KW-0067">ATP-binding</keyword>
<keyword evidence="1 10" id="KW-0963">Cytoplasm</keyword>
<dbReference type="SUPFAM" id="SSF53244">
    <property type="entry name" value="MurD-like peptide ligases, peptide-binding domain"/>
    <property type="match status" value="1"/>
</dbReference>
<dbReference type="EC" id="6.3.2.10" evidence="10"/>
<dbReference type="SUPFAM" id="SSF53623">
    <property type="entry name" value="MurD-like peptide ligases, catalytic domain"/>
    <property type="match status" value="1"/>
</dbReference>
<comment type="function">
    <text evidence="10">Involved in cell wall formation. Catalyzes the final step in the synthesis of UDP-N-acetylmuramoyl-pentapeptide, the precursor of murein.</text>
</comment>
<comment type="subcellular location">
    <subcellularLocation>
        <location evidence="10">Cytoplasm</location>
    </subcellularLocation>
</comment>
<feature type="domain" description="Mur ligase N-terminal catalytic" evidence="12">
    <location>
        <begin position="23"/>
        <end position="98"/>
    </location>
</feature>
<evidence type="ECO:0000256" key="11">
    <source>
        <dbReference type="SAM" id="MobiDB-lite"/>
    </source>
</evidence>
<dbReference type="InterPro" id="IPR013221">
    <property type="entry name" value="Mur_ligase_cen"/>
</dbReference>
<dbReference type="Gene3D" id="3.90.190.20">
    <property type="entry name" value="Mur ligase, C-terminal domain"/>
    <property type="match status" value="1"/>
</dbReference>
<evidence type="ECO:0000259" key="12">
    <source>
        <dbReference type="Pfam" id="PF01225"/>
    </source>
</evidence>
<evidence type="ECO:0000259" key="14">
    <source>
        <dbReference type="Pfam" id="PF08245"/>
    </source>
</evidence>
<dbReference type="RefSeq" id="WP_274733197.1">
    <property type="nucleotide sequence ID" value="NZ_CAMXYX010000008.1"/>
</dbReference>
<dbReference type="InterPro" id="IPR051046">
    <property type="entry name" value="MurCDEF_CellWall_CoF430Synth"/>
</dbReference>
<dbReference type="GO" id="GO:0016874">
    <property type="term" value="F:ligase activity"/>
    <property type="evidence" value="ECO:0007669"/>
    <property type="project" value="UniProtKB-KW"/>
</dbReference>
<feature type="domain" description="Mur ligase central" evidence="14">
    <location>
        <begin position="115"/>
        <end position="273"/>
    </location>
</feature>
<dbReference type="InterPro" id="IPR004101">
    <property type="entry name" value="Mur_ligase_C"/>
</dbReference>
<dbReference type="Pfam" id="PF02875">
    <property type="entry name" value="Mur_ligase_C"/>
    <property type="match status" value="1"/>
</dbReference>
<keyword evidence="16" id="KW-1185">Reference proteome</keyword>
<feature type="binding site" evidence="10">
    <location>
        <begin position="117"/>
        <end position="123"/>
    </location>
    <ligand>
        <name>ATP</name>
        <dbReference type="ChEBI" id="CHEBI:30616"/>
    </ligand>
</feature>
<proteinExistence type="inferred from homology"/>
<feature type="domain" description="Mur ligase C-terminal" evidence="13">
    <location>
        <begin position="359"/>
        <end position="480"/>
    </location>
</feature>
<evidence type="ECO:0000256" key="2">
    <source>
        <dbReference type="ARBA" id="ARBA00022598"/>
    </source>
</evidence>
<dbReference type="Pfam" id="PF08245">
    <property type="entry name" value="Mur_ligase_M"/>
    <property type="match status" value="1"/>
</dbReference>
<evidence type="ECO:0000313" key="16">
    <source>
        <dbReference type="Proteomes" id="UP001219297"/>
    </source>
</evidence>
<dbReference type="InterPro" id="IPR000713">
    <property type="entry name" value="Mur_ligase_N"/>
</dbReference>
<dbReference type="InterPro" id="IPR036615">
    <property type="entry name" value="Mur_ligase_C_dom_sf"/>
</dbReference>
<dbReference type="EMBL" id="JARBHI010000007">
    <property type="protein sequence ID" value="MDE1656228.1"/>
    <property type="molecule type" value="Genomic_DNA"/>
</dbReference>
<accession>A0ABT5V5M5</accession>
<evidence type="ECO:0000256" key="3">
    <source>
        <dbReference type="ARBA" id="ARBA00022618"/>
    </source>
</evidence>
<dbReference type="GeneID" id="83608163"/>
<evidence type="ECO:0000259" key="13">
    <source>
        <dbReference type="Pfam" id="PF02875"/>
    </source>
</evidence>